<sequence length="46" mass="4925">MPKRKAEGDAKGDEAKGQCPTVITIMPKRKAEGDAKGDEAKVKDKP</sequence>
<reference evidence="3" key="1">
    <citation type="submission" date="2012-07" db="EMBL/GenBank/DDBJ databases">
        <title>Genome of the Chinese tree shrew, a rising model animal genetically related to primates.</title>
        <authorList>
            <person name="Zhang G."/>
            <person name="Fan Y."/>
            <person name="Yao Y."/>
            <person name="Huang Z."/>
        </authorList>
    </citation>
    <scope>NUCLEOTIDE SEQUENCE [LARGE SCALE GENOMIC DNA]</scope>
</reference>
<gene>
    <name evidence="2" type="ORF">TREES_T100013941</name>
</gene>
<evidence type="ECO:0000313" key="2">
    <source>
        <dbReference type="EMBL" id="ELW65879.1"/>
    </source>
</evidence>
<keyword evidence="3" id="KW-1185">Reference proteome</keyword>
<dbReference type="Proteomes" id="UP000011518">
    <property type="component" value="Unassembled WGS sequence"/>
</dbReference>
<protein>
    <recommendedName>
        <fullName evidence="4">High mobility group nucleosome-binding domain-containing protein 4</fullName>
    </recommendedName>
</protein>
<reference evidence="3" key="2">
    <citation type="journal article" date="2013" name="Nat. Commun.">
        <title>Genome of the Chinese tree shrew.</title>
        <authorList>
            <person name="Fan Y."/>
            <person name="Huang Z.Y."/>
            <person name="Cao C.C."/>
            <person name="Chen C.S."/>
            <person name="Chen Y.X."/>
            <person name="Fan D.D."/>
            <person name="He J."/>
            <person name="Hou H.L."/>
            <person name="Hu L."/>
            <person name="Hu X.T."/>
            <person name="Jiang X.T."/>
            <person name="Lai R."/>
            <person name="Lang Y.S."/>
            <person name="Liang B."/>
            <person name="Liao S.G."/>
            <person name="Mu D."/>
            <person name="Ma Y.Y."/>
            <person name="Niu Y.Y."/>
            <person name="Sun X.Q."/>
            <person name="Xia J.Q."/>
            <person name="Xiao J."/>
            <person name="Xiong Z.Q."/>
            <person name="Xu L."/>
            <person name="Yang L."/>
            <person name="Zhang Y."/>
            <person name="Zhao W."/>
            <person name="Zhao X.D."/>
            <person name="Zheng Y.T."/>
            <person name="Zhou J.M."/>
            <person name="Zhu Y.B."/>
            <person name="Zhang G.J."/>
            <person name="Wang J."/>
            <person name="Yao Y.G."/>
        </authorList>
    </citation>
    <scope>NUCLEOTIDE SEQUENCE [LARGE SCALE GENOMIC DNA]</scope>
</reference>
<organism evidence="2 3">
    <name type="scientific">Tupaia chinensis</name>
    <name type="common">Chinese tree shrew</name>
    <name type="synonym">Tupaia belangeri chinensis</name>
    <dbReference type="NCBI Taxonomy" id="246437"/>
    <lineage>
        <taxon>Eukaryota</taxon>
        <taxon>Metazoa</taxon>
        <taxon>Chordata</taxon>
        <taxon>Craniata</taxon>
        <taxon>Vertebrata</taxon>
        <taxon>Euteleostomi</taxon>
        <taxon>Mammalia</taxon>
        <taxon>Eutheria</taxon>
        <taxon>Euarchontoglires</taxon>
        <taxon>Scandentia</taxon>
        <taxon>Tupaiidae</taxon>
        <taxon>Tupaia</taxon>
    </lineage>
</organism>
<evidence type="ECO:0000256" key="1">
    <source>
        <dbReference type="SAM" id="MobiDB-lite"/>
    </source>
</evidence>
<evidence type="ECO:0000313" key="3">
    <source>
        <dbReference type="Proteomes" id="UP000011518"/>
    </source>
</evidence>
<accession>L9KTR4</accession>
<dbReference type="EMBL" id="KB320670">
    <property type="protein sequence ID" value="ELW65879.1"/>
    <property type="molecule type" value="Genomic_DNA"/>
</dbReference>
<proteinExistence type="predicted"/>
<name>L9KTR4_TUPCH</name>
<dbReference type="AlphaFoldDB" id="L9KTR4"/>
<feature type="compositionally biased region" description="Basic and acidic residues" evidence="1">
    <location>
        <begin position="1"/>
        <end position="16"/>
    </location>
</feature>
<dbReference type="InParanoid" id="L9KTR4"/>
<feature type="region of interest" description="Disordered" evidence="1">
    <location>
        <begin position="1"/>
        <end position="46"/>
    </location>
</feature>
<feature type="compositionally biased region" description="Basic and acidic residues" evidence="1">
    <location>
        <begin position="29"/>
        <end position="46"/>
    </location>
</feature>
<evidence type="ECO:0008006" key="4">
    <source>
        <dbReference type="Google" id="ProtNLM"/>
    </source>
</evidence>